<dbReference type="Proteomes" id="UP000199138">
    <property type="component" value="Unassembled WGS sequence"/>
</dbReference>
<keyword evidence="10" id="KW-0378">Hydrolase</keyword>
<dbReference type="GO" id="GO:0016020">
    <property type="term" value="C:membrane"/>
    <property type="evidence" value="ECO:0007669"/>
    <property type="project" value="TreeGrafter"/>
</dbReference>
<evidence type="ECO:0000256" key="1">
    <source>
        <dbReference type="ARBA" id="ARBA00000098"/>
    </source>
</evidence>
<evidence type="ECO:0000256" key="8">
    <source>
        <dbReference type="ARBA" id="ARBA00022723"/>
    </source>
</evidence>
<dbReference type="STRING" id="1224947.SAMN05216480_11347"/>
<reference evidence="17 18" key="1">
    <citation type="submission" date="2016-10" db="EMBL/GenBank/DDBJ databases">
        <authorList>
            <person name="de Groot N.N."/>
        </authorList>
    </citation>
    <scope>NUCLEOTIDE SEQUENCE [LARGE SCALE GENOMIC DNA]</scope>
    <source>
        <strain evidence="17 18">CGMCC 1.12333</strain>
    </source>
</reference>
<organism evidence="17 18">
    <name type="scientific">Pustulibacterium marinum</name>
    <dbReference type="NCBI Taxonomy" id="1224947"/>
    <lineage>
        <taxon>Bacteria</taxon>
        <taxon>Pseudomonadati</taxon>
        <taxon>Bacteroidota</taxon>
        <taxon>Flavobacteriia</taxon>
        <taxon>Flavobacteriales</taxon>
        <taxon>Flavobacteriaceae</taxon>
        <taxon>Pustulibacterium</taxon>
    </lineage>
</organism>
<dbReference type="PANTHER" id="PTHR11533">
    <property type="entry name" value="PROTEASE M1 ZINC METALLOPROTEASE"/>
    <property type="match status" value="1"/>
</dbReference>
<dbReference type="InterPro" id="IPR026444">
    <property type="entry name" value="Secre_tail"/>
</dbReference>
<comment type="catalytic activity">
    <reaction evidence="1">
        <text>Release of an N-terminal amino acid, Xaa-|-Yaa- from a peptide, amide or arylamide. Xaa is preferably Ala, but may be most amino acids including Pro (slow action). When a terminal hydrophobic residue is followed by a prolyl residue, the two may be released as an intact Xaa-Pro dipeptide.</text>
        <dbReference type="EC" id="3.4.11.2"/>
    </reaction>
</comment>
<keyword evidence="8" id="KW-0479">Metal-binding</keyword>
<dbReference type="EC" id="3.4.11.2" evidence="4"/>
<dbReference type="GO" id="GO:0016285">
    <property type="term" value="F:alanyl aminopeptidase activity"/>
    <property type="evidence" value="ECO:0007669"/>
    <property type="project" value="UniProtKB-EC"/>
</dbReference>
<feature type="chain" id="PRO_5011797179" description="Aminopeptidase N" evidence="13">
    <location>
        <begin position="19"/>
        <end position="639"/>
    </location>
</feature>
<keyword evidence="6" id="KW-0031">Aminopeptidase</keyword>
<name>A0A1I7I6N9_9FLAO</name>
<dbReference type="InterPro" id="IPR027268">
    <property type="entry name" value="Peptidase_M4/M1_CTD_sf"/>
</dbReference>
<evidence type="ECO:0000313" key="17">
    <source>
        <dbReference type="EMBL" id="SFU68588.1"/>
    </source>
</evidence>
<dbReference type="InterPro" id="IPR050344">
    <property type="entry name" value="Peptidase_M1_aminopeptidases"/>
</dbReference>
<dbReference type="SUPFAM" id="SSF63737">
    <property type="entry name" value="Leukotriene A4 hydrolase N-terminal domain"/>
    <property type="match status" value="1"/>
</dbReference>
<dbReference type="GO" id="GO:0008270">
    <property type="term" value="F:zinc ion binding"/>
    <property type="evidence" value="ECO:0007669"/>
    <property type="project" value="InterPro"/>
</dbReference>
<comment type="cofactor">
    <cofactor evidence="2">
        <name>Zn(2+)</name>
        <dbReference type="ChEBI" id="CHEBI:29105"/>
    </cofactor>
</comment>
<dbReference type="CDD" id="cd09603">
    <property type="entry name" value="M1_APN_like"/>
    <property type="match status" value="1"/>
</dbReference>
<keyword evidence="12" id="KW-0482">Metalloprotease</keyword>
<dbReference type="PRINTS" id="PR00756">
    <property type="entry name" value="ALADIPTASE"/>
</dbReference>
<dbReference type="NCBIfam" id="TIGR04183">
    <property type="entry name" value="Por_Secre_tail"/>
    <property type="match status" value="1"/>
</dbReference>
<dbReference type="Pfam" id="PF17900">
    <property type="entry name" value="Peptidase_M1_N"/>
    <property type="match status" value="1"/>
</dbReference>
<evidence type="ECO:0000256" key="10">
    <source>
        <dbReference type="ARBA" id="ARBA00022801"/>
    </source>
</evidence>
<evidence type="ECO:0000313" key="18">
    <source>
        <dbReference type="Proteomes" id="UP000199138"/>
    </source>
</evidence>
<feature type="domain" description="Secretion system C-terminal sorting" evidence="16">
    <location>
        <begin position="570"/>
        <end position="635"/>
    </location>
</feature>
<evidence type="ECO:0000256" key="5">
    <source>
        <dbReference type="ARBA" id="ARBA00015611"/>
    </source>
</evidence>
<evidence type="ECO:0000256" key="6">
    <source>
        <dbReference type="ARBA" id="ARBA00022438"/>
    </source>
</evidence>
<feature type="domain" description="Aminopeptidase N-like N-terminal" evidence="15">
    <location>
        <begin position="54"/>
        <end position="225"/>
    </location>
</feature>
<feature type="domain" description="Peptidase M1 membrane alanine aminopeptidase" evidence="14">
    <location>
        <begin position="315"/>
        <end position="461"/>
    </location>
</feature>
<keyword evidence="11" id="KW-0862">Zinc</keyword>
<keyword evidence="18" id="KW-1185">Reference proteome</keyword>
<evidence type="ECO:0000259" key="14">
    <source>
        <dbReference type="Pfam" id="PF01433"/>
    </source>
</evidence>
<dbReference type="Pfam" id="PF01433">
    <property type="entry name" value="Peptidase_M1"/>
    <property type="match status" value="1"/>
</dbReference>
<dbReference type="InterPro" id="IPR042097">
    <property type="entry name" value="Aminopeptidase_N-like_N_sf"/>
</dbReference>
<evidence type="ECO:0000256" key="11">
    <source>
        <dbReference type="ARBA" id="ARBA00022833"/>
    </source>
</evidence>
<dbReference type="Gene3D" id="1.10.390.10">
    <property type="entry name" value="Neutral Protease Domain 2"/>
    <property type="match status" value="1"/>
</dbReference>
<keyword evidence="9 13" id="KW-0732">Signal</keyword>
<gene>
    <name evidence="17" type="ORF">SAMN05216480_11347</name>
</gene>
<dbReference type="InterPro" id="IPR001930">
    <property type="entry name" value="Peptidase_M1"/>
</dbReference>
<evidence type="ECO:0000259" key="16">
    <source>
        <dbReference type="Pfam" id="PF18962"/>
    </source>
</evidence>
<dbReference type="PANTHER" id="PTHR11533:SF174">
    <property type="entry name" value="PUROMYCIN-SENSITIVE AMINOPEPTIDASE-RELATED"/>
    <property type="match status" value="1"/>
</dbReference>
<comment type="similarity">
    <text evidence="3">Belongs to the peptidase M1 family.</text>
</comment>
<dbReference type="Gene3D" id="2.60.40.1730">
    <property type="entry name" value="tricorn interacting facor f3 domain"/>
    <property type="match status" value="1"/>
</dbReference>
<dbReference type="GO" id="GO:0006508">
    <property type="term" value="P:proteolysis"/>
    <property type="evidence" value="ECO:0007669"/>
    <property type="project" value="UniProtKB-KW"/>
</dbReference>
<dbReference type="GO" id="GO:0005737">
    <property type="term" value="C:cytoplasm"/>
    <property type="evidence" value="ECO:0007669"/>
    <property type="project" value="TreeGrafter"/>
</dbReference>
<evidence type="ECO:0000256" key="2">
    <source>
        <dbReference type="ARBA" id="ARBA00001947"/>
    </source>
</evidence>
<dbReference type="Pfam" id="PF18962">
    <property type="entry name" value="Por_Secre_tail"/>
    <property type="match status" value="1"/>
</dbReference>
<dbReference type="GO" id="GO:0070006">
    <property type="term" value="F:metalloaminopeptidase activity"/>
    <property type="evidence" value="ECO:0007669"/>
    <property type="project" value="TreeGrafter"/>
</dbReference>
<protein>
    <recommendedName>
        <fullName evidence="5">Aminopeptidase N</fullName>
        <ecNumber evidence="4">3.4.11.2</ecNumber>
    </recommendedName>
</protein>
<dbReference type="RefSeq" id="WP_093025977.1">
    <property type="nucleotide sequence ID" value="NZ_FPBK01000013.1"/>
</dbReference>
<evidence type="ECO:0000256" key="4">
    <source>
        <dbReference type="ARBA" id="ARBA00012564"/>
    </source>
</evidence>
<keyword evidence="7" id="KW-0645">Protease</keyword>
<feature type="signal peptide" evidence="13">
    <location>
        <begin position="1"/>
        <end position="18"/>
    </location>
</feature>
<dbReference type="GO" id="GO:0042277">
    <property type="term" value="F:peptide binding"/>
    <property type="evidence" value="ECO:0007669"/>
    <property type="project" value="TreeGrafter"/>
</dbReference>
<dbReference type="SUPFAM" id="SSF55486">
    <property type="entry name" value="Metalloproteases ('zincins'), catalytic domain"/>
    <property type="match status" value="1"/>
</dbReference>
<dbReference type="OrthoDB" id="100605at2"/>
<dbReference type="InterPro" id="IPR014782">
    <property type="entry name" value="Peptidase_M1_dom"/>
</dbReference>
<evidence type="ECO:0000256" key="3">
    <source>
        <dbReference type="ARBA" id="ARBA00010136"/>
    </source>
</evidence>
<evidence type="ECO:0000256" key="13">
    <source>
        <dbReference type="SAM" id="SignalP"/>
    </source>
</evidence>
<dbReference type="GO" id="GO:0043171">
    <property type="term" value="P:peptide catabolic process"/>
    <property type="evidence" value="ECO:0007669"/>
    <property type="project" value="TreeGrafter"/>
</dbReference>
<dbReference type="EMBL" id="FPBK01000013">
    <property type="protein sequence ID" value="SFU68588.1"/>
    <property type="molecule type" value="Genomic_DNA"/>
</dbReference>
<evidence type="ECO:0000259" key="15">
    <source>
        <dbReference type="Pfam" id="PF17900"/>
    </source>
</evidence>
<evidence type="ECO:0000256" key="7">
    <source>
        <dbReference type="ARBA" id="ARBA00022670"/>
    </source>
</evidence>
<dbReference type="GO" id="GO:0005615">
    <property type="term" value="C:extracellular space"/>
    <property type="evidence" value="ECO:0007669"/>
    <property type="project" value="TreeGrafter"/>
</dbReference>
<evidence type="ECO:0000256" key="9">
    <source>
        <dbReference type="ARBA" id="ARBA00022729"/>
    </source>
</evidence>
<sequence>MVKQLLCVALFVTSMVTAQTPEEFKQIVNSEMNRTQSEMEFQQNPNTEGYDLKYHRLEFNLDPAEYYVDGNVTTYFEAEGDLNSITFDFTDQIAVSSVTRNGLDLSFTQNSNDELVVDFPETITSGTLDSLTISYAGTPASDQAAFTASTHNGSPVIYTLSEPYGSKDWWPCKQDLNDKVDSIQVKITTPSQYVSVSNGLETGNVTEGSYKTTTFEHKHPIPAYLIAVAVTNYEVYTHTVGEGDEAFDIVNYIYPETLTTAQIATPVTVDIMELYQDLFEVYPFHDEKYGHAQFGWGGGMEHTTVSFMGGFSRGLIAHELAHQWFGDKVTCGSWRDIWLNEGFATYLAGLVEEHLDGNSDFINWKQTKIANITSNIGGTVYLSESDTTNVNRIFSARLSYNKPAMVLHMLRKKMGDENFYAGLQAYLADPNLAYDYAHTPDIIAHLETQSGLDLTEFFDDWIYGQGYPTYSIDWNQADGANVNLTINQTTSMPTSVGFFEMSLPFRLIGEDGEVLDITLENTSNGQNYAVPVDFTVAQVQFDPEYDIISKNNLVTLKVDNVALLETDLEIFPNPGNASFSIKKPANVSINHIKIYDLTGKLVSEYNAVAEVDVSQLSVGVHKVIIETDLGVVQKSFIKK</sequence>
<evidence type="ECO:0000256" key="12">
    <source>
        <dbReference type="ARBA" id="ARBA00023049"/>
    </source>
</evidence>
<accession>A0A1I7I6N9</accession>
<dbReference type="AlphaFoldDB" id="A0A1I7I6N9"/>
<dbReference type="InterPro" id="IPR045357">
    <property type="entry name" value="Aminopeptidase_N-like_N"/>
</dbReference>
<proteinExistence type="inferred from homology"/>